<dbReference type="EMBL" id="CAJHUC010002474">
    <property type="protein sequence ID" value="CAD7703878.1"/>
    <property type="molecule type" value="Genomic_DNA"/>
</dbReference>
<keyword evidence="8" id="KW-1185">Reference proteome</keyword>
<feature type="region of interest" description="Disordered" evidence="5">
    <location>
        <begin position="48"/>
        <end position="74"/>
    </location>
</feature>
<dbReference type="GO" id="GO:1990904">
    <property type="term" value="C:ribonucleoprotein complex"/>
    <property type="evidence" value="ECO:0007669"/>
    <property type="project" value="InterPro"/>
</dbReference>
<dbReference type="SUPFAM" id="SSF54928">
    <property type="entry name" value="RNA-binding domain, RBD"/>
    <property type="match status" value="1"/>
</dbReference>
<sequence length="550" mass="61012">MVDKSGAQKNADCCGHNTATVGVGAAPLDPSSAGGQAARIPCKGTKKGMDALKEGATDSGAPTGWPSNGREDAAADRPCSSPFFCFGCPNGDNRISFVEQDWVDLEKKITKAGDSGLLGGMTVVIRELRELFKNRKLMVTDSRAGNVYEVVLPIVTDGTRLANALERMRKMKTRNQTEAQAVLEEVCTEWRAICNVQDEAVRAEKDRDIQQLTTELQNVLNQADNLRAAKETEAQQLRSQIVQVQKQMKELKVAKDGEAQHLRSQLQNALNQADNLRAAKETEAQQLRSQIIQVQKQMEELKVAKEGEIQQLRNQARQAEKQMDELRAQKVQTDGDNVEKGEEIKRLSGDVAVLRSENDRLRRDLAVPPPQQTPPMPHSNLYVGHLPDWLESKELSELFARFGTITAHCVMPADKSHEHKYGLVEFATVEEAATAIREMHGYAIGDQQLEVKLANKPRKEAPRKSPTGGPRKLYVNGFPPDWKTRDLEQLFRGVGTITDIRVLQSSESNKGPFAFVMMSGADEAARAIEMWNRRTPHGCVGPIVVEYSRN</sequence>
<protein>
    <recommendedName>
        <fullName evidence="6">RRM domain-containing protein</fullName>
    </recommendedName>
</protein>
<evidence type="ECO:0000259" key="6">
    <source>
        <dbReference type="PROSITE" id="PS50102"/>
    </source>
</evidence>
<evidence type="ECO:0000256" key="1">
    <source>
        <dbReference type="ARBA" id="ARBA00022737"/>
    </source>
</evidence>
<dbReference type="PROSITE" id="PS50102">
    <property type="entry name" value="RRM"/>
    <property type="match status" value="2"/>
</dbReference>
<evidence type="ECO:0000256" key="5">
    <source>
        <dbReference type="SAM" id="MobiDB-lite"/>
    </source>
</evidence>
<dbReference type="PANTHER" id="PTHR48025">
    <property type="entry name" value="OS02G0815200 PROTEIN"/>
    <property type="match status" value="1"/>
</dbReference>
<feature type="domain" description="RRM" evidence="6">
    <location>
        <begin position="471"/>
        <end position="550"/>
    </location>
</feature>
<gene>
    <name evidence="7" type="ORF">OSTQU699_LOCUS9235</name>
</gene>
<dbReference type="InterPro" id="IPR000504">
    <property type="entry name" value="RRM_dom"/>
</dbReference>
<accession>A0A8S1JHE6</accession>
<dbReference type="InterPro" id="IPR050502">
    <property type="entry name" value="Euk_RNA-bind_prot"/>
</dbReference>
<name>A0A8S1JHE6_9CHLO</name>
<dbReference type="AlphaFoldDB" id="A0A8S1JHE6"/>
<dbReference type="OrthoDB" id="439808at2759"/>
<proteinExistence type="predicted"/>
<evidence type="ECO:0000313" key="8">
    <source>
        <dbReference type="Proteomes" id="UP000708148"/>
    </source>
</evidence>
<dbReference type="Pfam" id="PF00076">
    <property type="entry name" value="RRM_1"/>
    <property type="match status" value="2"/>
</dbReference>
<dbReference type="InterPro" id="IPR002343">
    <property type="entry name" value="Hud_Sxl_RNA"/>
</dbReference>
<keyword evidence="2 3" id="KW-0694">RNA-binding</keyword>
<feature type="domain" description="RRM" evidence="6">
    <location>
        <begin position="379"/>
        <end position="456"/>
    </location>
</feature>
<keyword evidence="1" id="KW-0677">Repeat</keyword>
<organism evidence="7 8">
    <name type="scientific">Ostreobium quekettii</name>
    <dbReference type="NCBI Taxonomy" id="121088"/>
    <lineage>
        <taxon>Eukaryota</taxon>
        <taxon>Viridiplantae</taxon>
        <taxon>Chlorophyta</taxon>
        <taxon>core chlorophytes</taxon>
        <taxon>Ulvophyceae</taxon>
        <taxon>TCBD clade</taxon>
        <taxon>Bryopsidales</taxon>
        <taxon>Ostreobineae</taxon>
        <taxon>Ostreobiaceae</taxon>
        <taxon>Ostreobium</taxon>
    </lineage>
</organism>
<dbReference type="InterPro" id="IPR012677">
    <property type="entry name" value="Nucleotide-bd_a/b_plait_sf"/>
</dbReference>
<dbReference type="PRINTS" id="PR00961">
    <property type="entry name" value="HUDSXLRNA"/>
</dbReference>
<evidence type="ECO:0000256" key="2">
    <source>
        <dbReference type="ARBA" id="ARBA00022884"/>
    </source>
</evidence>
<evidence type="ECO:0000256" key="3">
    <source>
        <dbReference type="PROSITE-ProRule" id="PRU00176"/>
    </source>
</evidence>
<dbReference type="Gene3D" id="3.30.70.330">
    <property type="match status" value="2"/>
</dbReference>
<evidence type="ECO:0000256" key="4">
    <source>
        <dbReference type="SAM" id="Coils"/>
    </source>
</evidence>
<keyword evidence="4" id="KW-0175">Coiled coil</keyword>
<dbReference type="PANTHER" id="PTHR48025:SF1">
    <property type="entry name" value="RRM DOMAIN-CONTAINING PROTEIN"/>
    <property type="match status" value="1"/>
</dbReference>
<reference evidence="7" key="1">
    <citation type="submission" date="2020-12" db="EMBL/GenBank/DDBJ databases">
        <authorList>
            <person name="Iha C."/>
        </authorList>
    </citation>
    <scope>NUCLEOTIDE SEQUENCE</scope>
</reference>
<dbReference type="GO" id="GO:0003729">
    <property type="term" value="F:mRNA binding"/>
    <property type="evidence" value="ECO:0007669"/>
    <property type="project" value="TreeGrafter"/>
</dbReference>
<evidence type="ECO:0000313" key="7">
    <source>
        <dbReference type="EMBL" id="CAD7703878.1"/>
    </source>
</evidence>
<dbReference type="Proteomes" id="UP000708148">
    <property type="component" value="Unassembled WGS sequence"/>
</dbReference>
<feature type="coiled-coil region" evidence="4">
    <location>
        <begin position="202"/>
        <end position="364"/>
    </location>
</feature>
<comment type="caution">
    <text evidence="7">The sequence shown here is derived from an EMBL/GenBank/DDBJ whole genome shotgun (WGS) entry which is preliminary data.</text>
</comment>
<dbReference type="SMART" id="SM00360">
    <property type="entry name" value="RRM"/>
    <property type="match status" value="2"/>
</dbReference>
<dbReference type="InterPro" id="IPR035979">
    <property type="entry name" value="RBD_domain_sf"/>
</dbReference>